<feature type="domain" description="Ice-binding protein C-terminal" evidence="2">
    <location>
        <begin position="231"/>
        <end position="253"/>
    </location>
</feature>
<dbReference type="STRING" id="207559.Dde_2507"/>
<dbReference type="Pfam" id="PF07589">
    <property type="entry name" value="PEP-CTERM"/>
    <property type="match status" value="1"/>
</dbReference>
<keyword evidence="4" id="KW-1185">Reference proteome</keyword>
<feature type="signal peptide" evidence="1">
    <location>
        <begin position="1"/>
        <end position="24"/>
    </location>
</feature>
<dbReference type="Proteomes" id="UP000002710">
    <property type="component" value="Chromosome"/>
</dbReference>
<name>Q30YE2_OLEA2</name>
<dbReference type="RefSeq" id="WP_011368363.1">
    <property type="nucleotide sequence ID" value="NC_007519.1"/>
</dbReference>
<dbReference type="HOGENOM" id="CLU_084714_0_0_7"/>
<organism evidence="3 4">
    <name type="scientific">Oleidesulfovibrio alaskensis (strain ATCC BAA-1058 / DSM 17464 / G20)</name>
    <name type="common">Desulfovibrio alaskensis</name>
    <dbReference type="NCBI Taxonomy" id="207559"/>
    <lineage>
        <taxon>Bacteria</taxon>
        <taxon>Pseudomonadati</taxon>
        <taxon>Thermodesulfobacteriota</taxon>
        <taxon>Desulfovibrionia</taxon>
        <taxon>Desulfovibrionales</taxon>
        <taxon>Desulfovibrionaceae</taxon>
        <taxon>Oleidesulfovibrio</taxon>
    </lineage>
</organism>
<dbReference type="InterPro" id="IPR013424">
    <property type="entry name" value="Ice-binding_C"/>
</dbReference>
<evidence type="ECO:0000313" key="3">
    <source>
        <dbReference type="EMBL" id="ABB39304.1"/>
    </source>
</evidence>
<protein>
    <submittedName>
        <fullName evidence="3">PEP motif putative anchor domain protein</fullName>
    </submittedName>
</protein>
<reference evidence="3 4" key="1">
    <citation type="journal article" date="2011" name="J. Bacteriol.">
        <title>Complete genome sequence and updated annotation of Desulfovibrio alaskensis G20.</title>
        <authorList>
            <person name="Hauser L.J."/>
            <person name="Land M.L."/>
            <person name="Brown S.D."/>
            <person name="Larimer F."/>
            <person name="Keller K.L."/>
            <person name="Rapp-Giles B.J."/>
            <person name="Price M.N."/>
            <person name="Lin M."/>
            <person name="Bruce D.C."/>
            <person name="Detter J.C."/>
            <person name="Tapia R."/>
            <person name="Han C.S."/>
            <person name="Goodwin L.A."/>
            <person name="Cheng J.F."/>
            <person name="Pitluck S."/>
            <person name="Copeland A."/>
            <person name="Lucas S."/>
            <person name="Nolan M."/>
            <person name="Lapidus A.L."/>
            <person name="Palumbo A.V."/>
            <person name="Wall J.D."/>
        </authorList>
    </citation>
    <scope>NUCLEOTIDE SEQUENCE [LARGE SCALE GENOMIC DNA]</scope>
    <source>
        <strain evidence="4">ATCC BAA 1058 / DSM 17464 / G20</strain>
    </source>
</reference>
<dbReference type="eggNOG" id="ENOG50335B4">
    <property type="taxonomic scope" value="Bacteria"/>
</dbReference>
<keyword evidence="1" id="KW-0732">Signal</keyword>
<dbReference type="AlphaFoldDB" id="Q30YE2"/>
<accession>Q30YE2</accession>
<feature type="chain" id="PRO_5004219915" evidence="1">
    <location>
        <begin position="25"/>
        <end position="259"/>
    </location>
</feature>
<proteinExistence type="predicted"/>
<sequence>MKIRALFACAVFAAGILVASAASAAVVNSWQYSYHIGFTDWEMSGRNGNVGYWGRQKIDGERAYTDLSWGSWEKRSSIKLTSYTWGNVDTDGDAAYATTMTHTNMPVTTDTLTSGRVKAELALWALDPYYGEKKALTTFLEFDFYETPNNGGLTSDVFILTNPGVTTEGFEYDGEWYTLDFSSSYGIIPDSYVEALKLDKSITYYGWLTPENSKTSVDSYFSISHRQQPTPAPEPATLGLMGMGILALGVYSRMKKKNA</sequence>
<dbReference type="NCBIfam" id="NF038125">
    <property type="entry name" value="PEP_CTERM_THxN"/>
    <property type="match status" value="1"/>
</dbReference>
<evidence type="ECO:0000256" key="1">
    <source>
        <dbReference type="SAM" id="SignalP"/>
    </source>
</evidence>
<gene>
    <name evidence="3" type="ordered locus">Dde_2507</name>
</gene>
<dbReference type="KEGG" id="dde:Dde_2507"/>
<evidence type="ECO:0000259" key="2">
    <source>
        <dbReference type="Pfam" id="PF07589"/>
    </source>
</evidence>
<dbReference type="NCBIfam" id="TIGR02595">
    <property type="entry name" value="PEP_CTERM"/>
    <property type="match status" value="1"/>
</dbReference>
<dbReference type="EMBL" id="CP000112">
    <property type="protein sequence ID" value="ABB39304.1"/>
    <property type="molecule type" value="Genomic_DNA"/>
</dbReference>
<evidence type="ECO:0000313" key="4">
    <source>
        <dbReference type="Proteomes" id="UP000002710"/>
    </source>
</evidence>